<gene>
    <name evidence="2" type="ORF">SMTD_LOCUS15476</name>
</gene>
<reference evidence="2 3" key="1">
    <citation type="submission" date="2018-11" db="EMBL/GenBank/DDBJ databases">
        <authorList>
            <consortium name="Pathogen Informatics"/>
        </authorList>
    </citation>
    <scope>NUCLEOTIDE SEQUENCE [LARGE SCALE GENOMIC DNA]</scope>
    <source>
        <strain>Denwood</strain>
        <strain evidence="3">Zambia</strain>
    </source>
</reference>
<evidence type="ECO:0000313" key="3">
    <source>
        <dbReference type="Proteomes" id="UP000269396"/>
    </source>
</evidence>
<accession>A0A183PM90</accession>
<feature type="compositionally biased region" description="Polar residues" evidence="1">
    <location>
        <begin position="28"/>
        <end position="40"/>
    </location>
</feature>
<keyword evidence="3" id="KW-1185">Reference proteome</keyword>
<proteinExistence type="predicted"/>
<feature type="region of interest" description="Disordered" evidence="1">
    <location>
        <begin position="24"/>
        <end position="68"/>
    </location>
</feature>
<dbReference type="Proteomes" id="UP000269396">
    <property type="component" value="Unassembled WGS sequence"/>
</dbReference>
<organism evidence="2 3">
    <name type="scientific">Schistosoma mattheei</name>
    <dbReference type="NCBI Taxonomy" id="31246"/>
    <lineage>
        <taxon>Eukaryota</taxon>
        <taxon>Metazoa</taxon>
        <taxon>Spiralia</taxon>
        <taxon>Lophotrochozoa</taxon>
        <taxon>Platyhelminthes</taxon>
        <taxon>Trematoda</taxon>
        <taxon>Digenea</taxon>
        <taxon>Strigeidida</taxon>
        <taxon>Schistosomatoidea</taxon>
        <taxon>Schistosomatidae</taxon>
        <taxon>Schistosoma</taxon>
    </lineage>
</organism>
<protein>
    <submittedName>
        <fullName evidence="2">Uncharacterized protein</fullName>
    </submittedName>
</protein>
<evidence type="ECO:0000256" key="1">
    <source>
        <dbReference type="SAM" id="MobiDB-lite"/>
    </source>
</evidence>
<dbReference type="EMBL" id="UZAL01035902">
    <property type="protein sequence ID" value="VDP68714.1"/>
    <property type="molecule type" value="Genomic_DNA"/>
</dbReference>
<dbReference type="AlphaFoldDB" id="A0A183PM90"/>
<name>A0A183PM90_9TREM</name>
<feature type="non-terminal residue" evidence="2">
    <location>
        <position position="1"/>
    </location>
</feature>
<evidence type="ECO:0000313" key="2">
    <source>
        <dbReference type="EMBL" id="VDP68714.1"/>
    </source>
</evidence>
<dbReference type="STRING" id="31246.A0A183PM90"/>
<sequence>VTGLRNTPNDLVQSKDDAELRDLLLRPSNETDSDASSFTATIRRRLHTPGPAPRRLAPPNRGRSPGLLCETSDASMEALDQEQDILLDACLRASTPSINSHGASGRLRRTLNKKIAEDDIKAIERVIQASAKT</sequence>